<feature type="domain" description="Peptidase C39-like" evidence="3">
    <location>
        <begin position="634"/>
        <end position="796"/>
    </location>
</feature>
<keyword evidence="2" id="KW-0732">Signal</keyword>
<comment type="caution">
    <text evidence="4">The sequence shown here is derived from an EMBL/GenBank/DDBJ whole genome shotgun (WGS) entry which is preliminary data.</text>
</comment>
<feature type="signal peptide" evidence="2">
    <location>
        <begin position="1"/>
        <end position="27"/>
    </location>
</feature>
<protein>
    <recommendedName>
        <fullName evidence="3">Peptidase C39-like domain-containing protein</fullName>
    </recommendedName>
</protein>
<dbReference type="InterPro" id="IPR006637">
    <property type="entry name" value="ChW"/>
</dbReference>
<evidence type="ECO:0000256" key="2">
    <source>
        <dbReference type="SAM" id="SignalP"/>
    </source>
</evidence>
<reference evidence="4 5" key="1">
    <citation type="journal article" date="2023" name="Int. J. Syst. Evol. Microbiol.">
        <title>Sellimonas catena sp. nov., isolated from human faeces.</title>
        <authorList>
            <person name="Hisatomi A."/>
            <person name="Ohkuma M."/>
            <person name="Sakamoto M."/>
        </authorList>
    </citation>
    <scope>NUCLEOTIDE SEQUENCE [LARGE SCALE GENOMIC DNA]</scope>
    <source>
        <strain evidence="4 5">12EGH17</strain>
    </source>
</reference>
<gene>
    <name evidence="4" type="ORF">Selli1_13340</name>
</gene>
<dbReference type="Pfam" id="PF07538">
    <property type="entry name" value="ChW"/>
    <property type="match status" value="7"/>
</dbReference>
<organism evidence="4 5">
    <name type="scientific">Sellimonas catena</name>
    <dbReference type="NCBI Taxonomy" id="2994035"/>
    <lineage>
        <taxon>Bacteria</taxon>
        <taxon>Bacillati</taxon>
        <taxon>Bacillota</taxon>
        <taxon>Clostridia</taxon>
        <taxon>Lachnospirales</taxon>
        <taxon>Lachnospiraceae</taxon>
        <taxon>Sellimonas</taxon>
    </lineage>
</organism>
<proteinExistence type="predicted"/>
<dbReference type="SMART" id="SM00728">
    <property type="entry name" value="ChW"/>
    <property type="match status" value="9"/>
</dbReference>
<evidence type="ECO:0000256" key="1">
    <source>
        <dbReference type="SAM" id="MobiDB-lite"/>
    </source>
</evidence>
<name>A0A9W6C7N3_9FIRM</name>
<evidence type="ECO:0000313" key="5">
    <source>
        <dbReference type="Proteomes" id="UP001145145"/>
    </source>
</evidence>
<dbReference type="InterPro" id="IPR039564">
    <property type="entry name" value="Peptidase_C39-like"/>
</dbReference>
<dbReference type="EMBL" id="BSBO01000011">
    <property type="protein sequence ID" value="GLG04160.1"/>
    <property type="molecule type" value="Genomic_DNA"/>
</dbReference>
<feature type="compositionally biased region" description="Acidic residues" evidence="1">
    <location>
        <begin position="65"/>
        <end position="107"/>
    </location>
</feature>
<keyword evidence="5" id="KW-1185">Reference proteome</keyword>
<dbReference type="Pfam" id="PF13529">
    <property type="entry name" value="Peptidase_C39_2"/>
    <property type="match status" value="1"/>
</dbReference>
<feature type="region of interest" description="Disordered" evidence="1">
    <location>
        <begin position="19"/>
        <end position="152"/>
    </location>
</feature>
<feature type="chain" id="PRO_5040956119" description="Peptidase C39-like domain-containing protein" evidence="2">
    <location>
        <begin position="28"/>
        <end position="823"/>
    </location>
</feature>
<sequence length="823" mass="89912">MRKQKKRFIACILALTLAGGQLVPASAAGTDQMPAQEKTVGTVEETQENQETDLTDQGDMAESGENPDMDPAEDADAPDSVQDDTDSSQDDAGSTEEQDPEAGAGEEEAGKTGGETETLPDGEIPEDTDETTPDMDAEGQTEEAAEEEQDLLTQSLEEPVAGVSYQISGQSNMEKPVMDGAVAGRPGSGQRIEGISIKLYTKEGEEQPAGGIRYRAHVQNIGWMDWVSDDDYAGTKGQSLRMEAVQIELTGEIKEQYDVYYTTYVQNIGWLGWAKNGQSSGTEAFSRQVEAIRIFLVEKGSEAPGENQGYFVKGLPSSALSATAHIQIYGDRTTTGSGKLIGTTGEKKRMEGLRLTIKGAGESGCPSGGIRYRAHVQNIGWQGWKQNGELAGTKGKSLRMEAIQIELTGELARYYDVYYSAHVQQLGWLGWAKNGESAGTEAFYYRMEAMKICLVKKGDPAPGTAGNAFCKGYSTGNLKYSGHVQNIGNTREVTNNQILGTVGKSLRMEALKIRLTNAAMNGRSGGIQYRAHVQNIGWQGWKQNGALAGTTGRALRMEAVQIQLTGEIAKYYDIYYRAHVQNFGWLGWAKNGQSAGTTGYGYRMEALQIQMVPKGGNAPANSGYYKQYTGKKSLNVPLTYQNPKYPNGCEAISLYMVLRYYGYMLTTNDVCNKYLPRGPLHSTNPYAAYMGNPGSLTGGYGCWAPVICQTAANYFKAVNVKNRSAKNITGTSLEGLFQYIDKGMPVVVWGTLNMGSTTWFRAGRKNGVTFYWPSRAHCVVLTGYDKNRKVVKVNDPIRGKVEYSFSSFEKAYRTMNRNAMVIQ</sequence>
<evidence type="ECO:0000259" key="3">
    <source>
        <dbReference type="Pfam" id="PF13529"/>
    </source>
</evidence>
<dbReference type="AlphaFoldDB" id="A0A9W6C7N3"/>
<accession>A0A9W6C7N3</accession>
<dbReference type="Gene3D" id="3.90.70.10">
    <property type="entry name" value="Cysteine proteinases"/>
    <property type="match status" value="1"/>
</dbReference>
<dbReference type="Proteomes" id="UP001145145">
    <property type="component" value="Unassembled WGS sequence"/>
</dbReference>
<feature type="compositionally biased region" description="Acidic residues" evidence="1">
    <location>
        <begin position="118"/>
        <end position="150"/>
    </location>
</feature>
<dbReference type="RefSeq" id="WP_281872549.1">
    <property type="nucleotide sequence ID" value="NZ_BSBO01000011.1"/>
</dbReference>
<dbReference type="PANTHER" id="PTHR37806">
    <property type="entry name" value="LMO0724 PROTEIN"/>
    <property type="match status" value="1"/>
</dbReference>
<evidence type="ECO:0000313" key="4">
    <source>
        <dbReference type="EMBL" id="GLG04160.1"/>
    </source>
</evidence>
<feature type="compositionally biased region" description="Acidic residues" evidence="1">
    <location>
        <begin position="45"/>
        <end position="56"/>
    </location>
</feature>
<dbReference type="PANTHER" id="PTHR37806:SF1">
    <property type="entry name" value="PEPTIDASE C39-LIKE DOMAIN-CONTAINING PROTEIN"/>
    <property type="match status" value="1"/>
</dbReference>